<reference evidence="2 3" key="1">
    <citation type="submission" date="2020-08" db="EMBL/GenBank/DDBJ databases">
        <title>Genomic Encyclopedia of Type Strains, Phase IV (KMG-IV): sequencing the most valuable type-strain genomes for metagenomic binning, comparative biology and taxonomic classification.</title>
        <authorList>
            <person name="Goeker M."/>
        </authorList>
    </citation>
    <scope>NUCLEOTIDE SEQUENCE [LARGE SCALE GENOMIC DNA]</scope>
    <source>
        <strain evidence="2 3">DSM 103725</strain>
    </source>
</reference>
<dbReference type="InterPro" id="IPR019734">
    <property type="entry name" value="TPR_rpt"/>
</dbReference>
<evidence type="ECO:0000313" key="2">
    <source>
        <dbReference type="EMBL" id="MBB6430385.1"/>
    </source>
</evidence>
<dbReference type="PROSITE" id="PS50005">
    <property type="entry name" value="TPR"/>
    <property type="match status" value="1"/>
</dbReference>
<proteinExistence type="predicted"/>
<comment type="caution">
    <text evidence="2">The sequence shown here is derived from an EMBL/GenBank/DDBJ whole genome shotgun (WGS) entry which is preliminary data.</text>
</comment>
<keyword evidence="3" id="KW-1185">Reference proteome</keyword>
<dbReference type="Pfam" id="PF14559">
    <property type="entry name" value="TPR_19"/>
    <property type="match status" value="1"/>
</dbReference>
<dbReference type="SUPFAM" id="SSF48452">
    <property type="entry name" value="TPR-like"/>
    <property type="match status" value="1"/>
</dbReference>
<gene>
    <name evidence="2" type="ORF">HNQ40_002191</name>
</gene>
<dbReference type="InterPro" id="IPR011990">
    <property type="entry name" value="TPR-like_helical_dom_sf"/>
</dbReference>
<keyword evidence="1" id="KW-0802">TPR repeat</keyword>
<feature type="repeat" description="TPR" evidence="1">
    <location>
        <begin position="19"/>
        <end position="52"/>
    </location>
</feature>
<protein>
    <submittedName>
        <fullName evidence="2">Tetratricopeptide (TPR) repeat protein</fullName>
    </submittedName>
</protein>
<evidence type="ECO:0000256" key="1">
    <source>
        <dbReference type="PROSITE-ProRule" id="PRU00339"/>
    </source>
</evidence>
<dbReference type="AlphaFoldDB" id="A0A7X0H6X0"/>
<dbReference type="Gene3D" id="1.25.40.10">
    <property type="entry name" value="Tetratricopeptide repeat domain"/>
    <property type="match status" value="1"/>
</dbReference>
<dbReference type="Proteomes" id="UP000541810">
    <property type="component" value="Unassembled WGS sequence"/>
</dbReference>
<accession>A0A7X0H6X0</accession>
<evidence type="ECO:0000313" key="3">
    <source>
        <dbReference type="Proteomes" id="UP000541810"/>
    </source>
</evidence>
<dbReference type="EMBL" id="JACHGY010000001">
    <property type="protein sequence ID" value="MBB6430385.1"/>
    <property type="molecule type" value="Genomic_DNA"/>
</dbReference>
<sequence length="103" mass="11230">MSDRLPQLMKLLAVDPEDADVPYMIALEHAKSGDPESAVEWLDKALALDPGYHYAYYQKAKMLSEIGQDEAGLAVLDAGLKRANADGNAKAVGELQELRLAMQ</sequence>
<dbReference type="RefSeq" id="WP_184677903.1">
    <property type="nucleotide sequence ID" value="NZ_JACHGY010000001.1"/>
</dbReference>
<name>A0A7X0H6X0_9BACT</name>
<organism evidence="2 3">
    <name type="scientific">Algisphaera agarilytica</name>
    <dbReference type="NCBI Taxonomy" id="1385975"/>
    <lineage>
        <taxon>Bacteria</taxon>
        <taxon>Pseudomonadati</taxon>
        <taxon>Planctomycetota</taxon>
        <taxon>Phycisphaerae</taxon>
        <taxon>Phycisphaerales</taxon>
        <taxon>Phycisphaeraceae</taxon>
        <taxon>Algisphaera</taxon>
    </lineage>
</organism>